<keyword evidence="3" id="KW-1185">Reference proteome</keyword>
<feature type="region of interest" description="Disordered" evidence="1">
    <location>
        <begin position="1"/>
        <end position="43"/>
    </location>
</feature>
<feature type="compositionally biased region" description="Polar residues" evidence="1">
    <location>
        <begin position="320"/>
        <end position="329"/>
    </location>
</feature>
<feature type="region of interest" description="Disordered" evidence="1">
    <location>
        <begin position="411"/>
        <end position="466"/>
    </location>
</feature>
<accession>A0ABR3TGI9</accession>
<reference evidence="2 3" key="1">
    <citation type="journal article" date="2023" name="Plant Dis.">
        <title>First Report of Diplodia intermedia Causing Canker and Dieback Diseases on Apple Trees in Canada.</title>
        <authorList>
            <person name="Ellouze W."/>
            <person name="Ilyukhin E."/>
            <person name="Sulman M."/>
            <person name="Ali S."/>
        </authorList>
    </citation>
    <scope>NUCLEOTIDE SEQUENCE [LARGE SCALE GENOMIC DNA]</scope>
    <source>
        <strain evidence="2 3">M45-28</strain>
    </source>
</reference>
<feature type="compositionally biased region" description="Low complexity" evidence="1">
    <location>
        <begin position="270"/>
        <end position="282"/>
    </location>
</feature>
<organism evidence="2 3">
    <name type="scientific">Diplodia intermedia</name>
    <dbReference type="NCBI Taxonomy" id="856260"/>
    <lineage>
        <taxon>Eukaryota</taxon>
        <taxon>Fungi</taxon>
        <taxon>Dikarya</taxon>
        <taxon>Ascomycota</taxon>
        <taxon>Pezizomycotina</taxon>
        <taxon>Dothideomycetes</taxon>
        <taxon>Dothideomycetes incertae sedis</taxon>
        <taxon>Botryosphaeriales</taxon>
        <taxon>Botryosphaeriaceae</taxon>
        <taxon>Diplodia</taxon>
    </lineage>
</organism>
<feature type="compositionally biased region" description="Acidic residues" evidence="1">
    <location>
        <begin position="426"/>
        <end position="457"/>
    </location>
</feature>
<protein>
    <recommendedName>
        <fullName evidence="4">Myb-like domain-containing protein</fullName>
    </recommendedName>
</protein>
<feature type="compositionally biased region" description="Basic and acidic residues" evidence="1">
    <location>
        <begin position="415"/>
        <end position="425"/>
    </location>
</feature>
<dbReference type="EMBL" id="JAKEKT020000077">
    <property type="protein sequence ID" value="KAL1638629.1"/>
    <property type="molecule type" value="Genomic_DNA"/>
</dbReference>
<feature type="compositionally biased region" description="Low complexity" evidence="1">
    <location>
        <begin position="291"/>
        <end position="302"/>
    </location>
</feature>
<feature type="compositionally biased region" description="Acidic residues" evidence="1">
    <location>
        <begin position="27"/>
        <end position="43"/>
    </location>
</feature>
<dbReference type="Proteomes" id="UP001521184">
    <property type="component" value="Unassembled WGS sequence"/>
</dbReference>
<evidence type="ECO:0000313" key="3">
    <source>
        <dbReference type="Proteomes" id="UP001521184"/>
    </source>
</evidence>
<gene>
    <name evidence="2" type="ORF">SLS58_008747</name>
</gene>
<sequence length="466" mass="50718">MPRSQRRSAQDINPPPSTFGFFPIEEPVGDLDQEPASDLESEEGFEGYEGKTILEMSQPQFPLLSQLSRAHAQRQPDVVGLSTSMPSLPYMGYTSPYHNQPMFPDNGADLQPQQQHHPGYTQQYPGRAVAIDPGLIAAAANAINDTALKMKHLELATNDLNKSLSTTSDCLNHLHAALKGDLVPAAAPPDHVPPPATLHTSLAITADHLNNLRAVLSGWQHPPMAPPAAFAHHQAPPSTTMHPAFPAPAIPRKRDFSAMNTTTTSFAEHNNNNNSATNATPTTPFPPPPTTTTTTPAAFPPSKHLSNPLLPAPLPHIPPSSTATPWSAQEKQWLRDQATRYKDVRPRPSNRQLVREFNEHWVGRRVLGHSAKKGPVLSRPREPRSERAVETVVRRYGLWEGITLDNDSHRRRLRRAEQEGGREGVDEGAEGDEDEGAGGGVEEEDAEEGADQAEGLEAEGQGAAEM</sequence>
<proteinExistence type="predicted"/>
<evidence type="ECO:0008006" key="4">
    <source>
        <dbReference type="Google" id="ProtNLM"/>
    </source>
</evidence>
<evidence type="ECO:0000313" key="2">
    <source>
        <dbReference type="EMBL" id="KAL1638629.1"/>
    </source>
</evidence>
<feature type="region of interest" description="Disordered" evidence="1">
    <location>
        <begin position="265"/>
        <end position="329"/>
    </location>
</feature>
<evidence type="ECO:0000256" key="1">
    <source>
        <dbReference type="SAM" id="MobiDB-lite"/>
    </source>
</evidence>
<name>A0ABR3TGI9_9PEZI</name>
<comment type="caution">
    <text evidence="2">The sequence shown here is derived from an EMBL/GenBank/DDBJ whole genome shotgun (WGS) entry which is preliminary data.</text>
</comment>